<dbReference type="GO" id="GO:0016852">
    <property type="term" value="F:sirohydrochlorin cobaltochelatase activity"/>
    <property type="evidence" value="ECO:0007669"/>
    <property type="project" value="InterPro"/>
</dbReference>
<dbReference type="EMBL" id="BEXT01000001">
    <property type="protein sequence ID" value="GBC62541.1"/>
    <property type="molecule type" value="Genomic_DNA"/>
</dbReference>
<dbReference type="SUPFAM" id="SSF53800">
    <property type="entry name" value="Chelatase"/>
    <property type="match status" value="1"/>
</dbReference>
<dbReference type="InterPro" id="IPR010388">
    <property type="entry name" value="Anaerobic_Co-chelatase"/>
</dbReference>
<accession>A0A401FZZ5</accession>
<dbReference type="AlphaFoldDB" id="A0A401FZZ5"/>
<dbReference type="Proteomes" id="UP000288096">
    <property type="component" value="Unassembled WGS sequence"/>
</dbReference>
<dbReference type="Gene3D" id="3.40.50.1400">
    <property type="match status" value="1"/>
</dbReference>
<protein>
    <submittedName>
        <fullName evidence="1">Sirohydrochlorin cobaltochelatase</fullName>
    </submittedName>
</protein>
<dbReference type="GO" id="GO:0019251">
    <property type="term" value="P:anaerobic cobalamin biosynthetic process"/>
    <property type="evidence" value="ECO:0007669"/>
    <property type="project" value="InterPro"/>
</dbReference>
<comment type="caution">
    <text evidence="1">The sequence shown here is derived from an EMBL/GenBank/DDBJ whole genome shotgun (WGS) entry which is preliminary data.</text>
</comment>
<sequence length="130" mass="14213">MVLVGHGTDHPSWSSYMAMNQIFAETVGPGVHVGMVEGDYLSPESVIEKVRAEGFKKVRLAPMMLVAGVHFEEDITGDEDSWQAVLEKAGFSVSVTRKGMGMSQDIVGIFCDHVRAALDVIPDQEELFKS</sequence>
<gene>
    <name evidence="1" type="ORF">DENIS_3513</name>
</gene>
<reference evidence="2" key="2">
    <citation type="submission" date="2019-01" db="EMBL/GenBank/DDBJ databases">
        <title>Genome sequence of Desulfonema ishimotonii strain Tokyo 01.</title>
        <authorList>
            <person name="Fukui M."/>
        </authorList>
    </citation>
    <scope>NUCLEOTIDE SEQUENCE [LARGE SCALE GENOMIC DNA]</scope>
    <source>
        <strain evidence="2">Tokyo 01</strain>
    </source>
</reference>
<evidence type="ECO:0000313" key="1">
    <source>
        <dbReference type="EMBL" id="GBC62541.1"/>
    </source>
</evidence>
<evidence type="ECO:0000313" key="2">
    <source>
        <dbReference type="Proteomes" id="UP000288096"/>
    </source>
</evidence>
<dbReference type="Pfam" id="PF06180">
    <property type="entry name" value="CbiK"/>
    <property type="match status" value="1"/>
</dbReference>
<organism evidence="1 2">
    <name type="scientific">Desulfonema ishimotonii</name>
    <dbReference type="NCBI Taxonomy" id="45657"/>
    <lineage>
        <taxon>Bacteria</taxon>
        <taxon>Pseudomonadati</taxon>
        <taxon>Thermodesulfobacteriota</taxon>
        <taxon>Desulfobacteria</taxon>
        <taxon>Desulfobacterales</taxon>
        <taxon>Desulfococcaceae</taxon>
        <taxon>Desulfonema</taxon>
    </lineage>
</organism>
<keyword evidence="2" id="KW-1185">Reference proteome</keyword>
<name>A0A401FZZ5_9BACT</name>
<proteinExistence type="predicted"/>
<reference evidence="2" key="1">
    <citation type="submission" date="2017-11" db="EMBL/GenBank/DDBJ databases">
        <authorList>
            <person name="Watanabe M."/>
            <person name="Kojima H."/>
        </authorList>
    </citation>
    <scope>NUCLEOTIDE SEQUENCE [LARGE SCALE GENOMIC DNA]</scope>
    <source>
        <strain evidence="2">Tokyo 01</strain>
    </source>
</reference>